<evidence type="ECO:0000256" key="4">
    <source>
        <dbReference type="ARBA" id="ARBA00022692"/>
    </source>
</evidence>
<keyword evidence="3" id="KW-1003">Cell membrane</keyword>
<dbReference type="Gene3D" id="1.20.1720.10">
    <property type="entry name" value="Multidrug resistance protein D"/>
    <property type="match status" value="1"/>
</dbReference>
<dbReference type="SUPFAM" id="SSF103473">
    <property type="entry name" value="MFS general substrate transporter"/>
    <property type="match status" value="1"/>
</dbReference>
<feature type="transmembrane region" description="Helical" evidence="7">
    <location>
        <begin position="34"/>
        <end position="52"/>
    </location>
</feature>
<dbReference type="eggNOG" id="COG2814">
    <property type="taxonomic scope" value="Bacteria"/>
</dbReference>
<keyword evidence="5 7" id="KW-1133">Transmembrane helix</keyword>
<feature type="domain" description="Major facilitator superfamily (MFS) profile" evidence="8">
    <location>
        <begin position="34"/>
        <end position="475"/>
    </location>
</feature>
<feature type="transmembrane region" description="Helical" evidence="7">
    <location>
        <begin position="450"/>
        <end position="469"/>
    </location>
</feature>
<feature type="transmembrane region" description="Helical" evidence="7">
    <location>
        <begin position="379"/>
        <end position="400"/>
    </location>
</feature>
<feature type="transmembrane region" description="Helical" evidence="7">
    <location>
        <begin position="158"/>
        <end position="182"/>
    </location>
</feature>
<proteinExistence type="predicted"/>
<keyword evidence="10" id="KW-1185">Reference proteome</keyword>
<keyword evidence="6 7" id="KW-0472">Membrane</keyword>
<feature type="transmembrane region" description="Helical" evidence="7">
    <location>
        <begin position="420"/>
        <end position="438"/>
    </location>
</feature>
<feature type="transmembrane region" description="Helical" evidence="7">
    <location>
        <begin position="72"/>
        <end position="92"/>
    </location>
</feature>
<comment type="caution">
    <text evidence="9">The sequence shown here is derived from an EMBL/GenBank/DDBJ whole genome shotgun (WGS) entry which is preliminary data.</text>
</comment>
<keyword evidence="2" id="KW-0813">Transport</keyword>
<reference evidence="9 10" key="1">
    <citation type="journal article" date="2011" name="J. Bacteriol.">
        <title>Draft Genome Sequence of Gordonia neofelifaecis NRRL B-59395, a Cholesterol-Degrading Actinomycete.</title>
        <authorList>
            <person name="Ge F."/>
            <person name="Li W."/>
            <person name="Chen G."/>
            <person name="Liu Y."/>
            <person name="Zhang G."/>
            <person name="Yong B."/>
            <person name="Wang Q."/>
            <person name="Wang N."/>
            <person name="Huang Z."/>
            <person name="Li W."/>
            <person name="Wang J."/>
            <person name="Wu C."/>
            <person name="Xie Q."/>
            <person name="Liu G."/>
        </authorList>
    </citation>
    <scope>NUCLEOTIDE SEQUENCE [LARGE SCALE GENOMIC DNA]</scope>
    <source>
        <strain evidence="9 10">NRRL B-59395</strain>
    </source>
</reference>
<dbReference type="GO" id="GO:0022857">
    <property type="term" value="F:transmembrane transporter activity"/>
    <property type="evidence" value="ECO:0007669"/>
    <property type="project" value="InterPro"/>
</dbReference>
<protein>
    <submittedName>
        <fullName evidence="9">MFS transporter multidrug resistance protein B</fullName>
    </submittedName>
</protein>
<evidence type="ECO:0000256" key="3">
    <source>
        <dbReference type="ARBA" id="ARBA00022475"/>
    </source>
</evidence>
<feature type="transmembrane region" description="Helical" evidence="7">
    <location>
        <begin position="104"/>
        <end position="127"/>
    </location>
</feature>
<dbReference type="InterPro" id="IPR036259">
    <property type="entry name" value="MFS_trans_sf"/>
</dbReference>
<evidence type="ECO:0000259" key="8">
    <source>
        <dbReference type="PROSITE" id="PS50850"/>
    </source>
</evidence>
<feature type="transmembrane region" description="Helical" evidence="7">
    <location>
        <begin position="323"/>
        <end position="341"/>
    </location>
</feature>
<keyword evidence="4 7" id="KW-0812">Transmembrane</keyword>
<dbReference type="PANTHER" id="PTHR42718:SF46">
    <property type="entry name" value="BLR6921 PROTEIN"/>
    <property type="match status" value="1"/>
</dbReference>
<dbReference type="InterPro" id="IPR020846">
    <property type="entry name" value="MFS_dom"/>
</dbReference>
<dbReference type="EMBL" id="AEUD01000004">
    <property type="protein sequence ID" value="EGD55978.1"/>
    <property type="molecule type" value="Genomic_DNA"/>
</dbReference>
<feature type="transmembrane region" description="Helical" evidence="7">
    <location>
        <begin position="353"/>
        <end position="373"/>
    </location>
</feature>
<dbReference type="NCBIfam" id="TIGR00711">
    <property type="entry name" value="efflux_EmrB"/>
    <property type="match status" value="1"/>
</dbReference>
<evidence type="ECO:0000313" key="10">
    <source>
        <dbReference type="Proteomes" id="UP000035065"/>
    </source>
</evidence>
<feature type="transmembrane region" description="Helical" evidence="7">
    <location>
        <begin position="188"/>
        <end position="208"/>
    </location>
</feature>
<sequence>MGRRAAHGPDRGARMTAVLAPAPPDRIDPATWRLCWVIVLGAFASGLDASIVNVGLESINRELGATLSTTQWIVSGYLLALAVSLPAAGWLGRRFGTGRVWLPPPTAFTLASIGCAVAPTIGVLIAARVAQGLAGGVLIPTGQAILGAAVGPQRLGRVMGALGIAVSAAPAIGPLAGGLILAGLSWPWLFAVNVPIGVAGLVLGRRIVPRGVRQDAGPLHLPGFVAISAGLFLVVLATSSWGAAGALTPGIAVLGLAAMGCLAVFVLLSRSTAHPVLDLALYRIRGFRAGSVAAFFSGALVFGSGVVHALYFQLGQGLDPLHAGLSLIGAAAATAVAAPLTGRWIDRHGPAPVATVGGVLAVATTVPMVVLGLEAPAAAVQSVLVGYGVAVSMVAMPAGITAYKAVSGGQLPDAITQVNILQRIGGSIGGAVCAVLIAGNTSDPEHGFRLAFAALVVGAVGAVASSALIRRATAA</sequence>
<evidence type="ECO:0000313" key="9">
    <source>
        <dbReference type="EMBL" id="EGD55978.1"/>
    </source>
</evidence>
<evidence type="ECO:0000256" key="1">
    <source>
        <dbReference type="ARBA" id="ARBA00004651"/>
    </source>
</evidence>
<dbReference type="PANTHER" id="PTHR42718">
    <property type="entry name" value="MAJOR FACILITATOR SUPERFAMILY MULTIDRUG TRANSPORTER MFSC"/>
    <property type="match status" value="1"/>
</dbReference>
<feature type="transmembrane region" description="Helical" evidence="7">
    <location>
        <begin position="289"/>
        <end position="311"/>
    </location>
</feature>
<feature type="transmembrane region" description="Helical" evidence="7">
    <location>
        <begin position="133"/>
        <end position="151"/>
    </location>
</feature>
<organism evidence="9 10">
    <name type="scientific">Gordonia neofelifaecis NRRL B-59395</name>
    <dbReference type="NCBI Taxonomy" id="644548"/>
    <lineage>
        <taxon>Bacteria</taxon>
        <taxon>Bacillati</taxon>
        <taxon>Actinomycetota</taxon>
        <taxon>Actinomycetes</taxon>
        <taxon>Mycobacteriales</taxon>
        <taxon>Gordoniaceae</taxon>
        <taxon>Gordonia</taxon>
    </lineage>
</organism>
<dbReference type="AlphaFoldDB" id="F1YH63"/>
<evidence type="ECO:0000256" key="2">
    <source>
        <dbReference type="ARBA" id="ARBA00022448"/>
    </source>
</evidence>
<accession>F1YH63</accession>
<feature type="transmembrane region" description="Helical" evidence="7">
    <location>
        <begin position="220"/>
        <end position="241"/>
    </location>
</feature>
<dbReference type="InterPro" id="IPR011701">
    <property type="entry name" value="MFS"/>
</dbReference>
<dbReference type="InterPro" id="IPR004638">
    <property type="entry name" value="EmrB-like"/>
</dbReference>
<dbReference type="PRINTS" id="PR01036">
    <property type="entry name" value="TCRTETB"/>
</dbReference>
<feature type="transmembrane region" description="Helical" evidence="7">
    <location>
        <begin position="247"/>
        <end position="268"/>
    </location>
</feature>
<dbReference type="GO" id="GO:0005886">
    <property type="term" value="C:plasma membrane"/>
    <property type="evidence" value="ECO:0007669"/>
    <property type="project" value="UniProtKB-SubCell"/>
</dbReference>
<dbReference type="Pfam" id="PF07690">
    <property type="entry name" value="MFS_1"/>
    <property type="match status" value="1"/>
</dbReference>
<evidence type="ECO:0000256" key="5">
    <source>
        <dbReference type="ARBA" id="ARBA00022989"/>
    </source>
</evidence>
<dbReference type="PROSITE" id="PS50850">
    <property type="entry name" value="MFS"/>
    <property type="match status" value="1"/>
</dbReference>
<name>F1YH63_9ACTN</name>
<evidence type="ECO:0000256" key="6">
    <source>
        <dbReference type="ARBA" id="ARBA00023136"/>
    </source>
</evidence>
<dbReference type="Gene3D" id="1.20.1250.20">
    <property type="entry name" value="MFS general substrate transporter like domains"/>
    <property type="match status" value="1"/>
</dbReference>
<dbReference type="STRING" id="644548.SCNU_07050"/>
<dbReference type="Proteomes" id="UP000035065">
    <property type="component" value="Unassembled WGS sequence"/>
</dbReference>
<evidence type="ECO:0000256" key="7">
    <source>
        <dbReference type="SAM" id="Phobius"/>
    </source>
</evidence>
<gene>
    <name evidence="9" type="ORF">SCNU_07050</name>
</gene>
<comment type="subcellular location">
    <subcellularLocation>
        <location evidence="1">Cell membrane</location>
        <topology evidence="1">Multi-pass membrane protein</topology>
    </subcellularLocation>
</comment>